<proteinExistence type="inferred from homology"/>
<dbReference type="PRINTS" id="PR00039">
    <property type="entry name" value="HTHLYSR"/>
</dbReference>
<dbReference type="Gene3D" id="1.10.10.10">
    <property type="entry name" value="Winged helix-like DNA-binding domain superfamily/Winged helix DNA-binding domain"/>
    <property type="match status" value="1"/>
</dbReference>
<evidence type="ECO:0000256" key="2">
    <source>
        <dbReference type="ARBA" id="ARBA00023015"/>
    </source>
</evidence>
<dbReference type="PIR" id="A97313">
    <property type="entry name" value="A97313"/>
</dbReference>
<evidence type="ECO:0000256" key="3">
    <source>
        <dbReference type="ARBA" id="ARBA00023125"/>
    </source>
</evidence>
<dbReference type="SUPFAM" id="SSF46785">
    <property type="entry name" value="Winged helix' DNA-binding domain"/>
    <property type="match status" value="1"/>
</dbReference>
<evidence type="ECO:0000256" key="4">
    <source>
        <dbReference type="ARBA" id="ARBA00023163"/>
    </source>
</evidence>
<dbReference type="InterPro" id="IPR036388">
    <property type="entry name" value="WH-like_DNA-bd_sf"/>
</dbReference>
<keyword evidence="3" id="KW-0238">DNA-binding</keyword>
<organism evidence="6 7">
    <name type="scientific">Clostridium acetobutylicum (strain ATCC 824 / DSM 792 / JCM 1419 / IAM 19013 / LMG 5710 / NBRC 13948 / NRRL B-527 / VKM B-1787 / 2291 / W)</name>
    <dbReference type="NCBI Taxonomy" id="272562"/>
    <lineage>
        <taxon>Bacteria</taxon>
        <taxon>Bacillati</taxon>
        <taxon>Bacillota</taxon>
        <taxon>Clostridia</taxon>
        <taxon>Eubacteriales</taxon>
        <taxon>Clostridiaceae</taxon>
        <taxon>Clostridium</taxon>
    </lineage>
</organism>
<dbReference type="GO" id="GO:0005829">
    <property type="term" value="C:cytosol"/>
    <property type="evidence" value="ECO:0007669"/>
    <property type="project" value="TreeGrafter"/>
</dbReference>
<dbReference type="InterPro" id="IPR036390">
    <property type="entry name" value="WH_DNA-bd_sf"/>
</dbReference>
<keyword evidence="2" id="KW-0805">Transcription regulation</keyword>
<dbReference type="GO" id="GO:0003700">
    <property type="term" value="F:DNA-binding transcription factor activity"/>
    <property type="evidence" value="ECO:0007669"/>
    <property type="project" value="InterPro"/>
</dbReference>
<dbReference type="SUPFAM" id="SSF53850">
    <property type="entry name" value="Periplasmic binding protein-like II"/>
    <property type="match status" value="1"/>
</dbReference>
<comment type="similarity">
    <text evidence="1">Belongs to the LysR transcriptional regulatory family.</text>
</comment>
<evidence type="ECO:0000313" key="7">
    <source>
        <dbReference type="Proteomes" id="UP000000814"/>
    </source>
</evidence>
<dbReference type="HOGENOM" id="CLU_039613_6_2_9"/>
<dbReference type="Pfam" id="PF00126">
    <property type="entry name" value="HTH_1"/>
    <property type="match status" value="1"/>
</dbReference>
<dbReference type="STRING" id="272562.CA_C3360"/>
<feature type="domain" description="HTH lysR-type" evidence="5">
    <location>
        <begin position="1"/>
        <end position="58"/>
    </location>
</feature>
<keyword evidence="7" id="KW-1185">Reference proteome</keyword>
<sequence>MNLQQLEYLRKIAETQNFTKAAEECSVTQPALSKAISKLEDELNTPLFKRNGRNIELTTFGKVFLKHSNIALTEIKKGINELQEMLNPNKSTISIASTHCIGSYFIPFLIGNFLNEHKDIKFEFCHKATPEILRDLQYGKISLGFYDDPNYINKFREIKSVPVSKEEYVLIVPKKHPLSDKTEVSLKTLKDESFIVLNDSTKDNLLSYSEFINHTTEISVQPNEVSMLGGLVAAGAGITIVPNTPLINTNAVSIIKIKEDLGYKTIYMGWLEDSYISPHIDKFINYVLENQSI</sequence>
<name>Q97DW0_CLOAB</name>
<dbReference type="PATRIC" id="fig|272562.8.peg.3542"/>
<dbReference type="OrthoDB" id="1652954at2"/>
<dbReference type="Pfam" id="PF03466">
    <property type="entry name" value="LysR_substrate"/>
    <property type="match status" value="1"/>
</dbReference>
<dbReference type="FunFam" id="1.10.10.10:FF:000001">
    <property type="entry name" value="LysR family transcriptional regulator"/>
    <property type="match status" value="1"/>
</dbReference>
<dbReference type="Proteomes" id="UP000000814">
    <property type="component" value="Chromosome"/>
</dbReference>
<dbReference type="Gene3D" id="3.40.190.290">
    <property type="match status" value="1"/>
</dbReference>
<accession>Q97DW0</accession>
<protein>
    <submittedName>
        <fullName evidence="6">Transcriptional regulator, LysR family</fullName>
    </submittedName>
</protein>
<reference evidence="6 7" key="1">
    <citation type="journal article" date="2001" name="J. Bacteriol.">
        <title>Genome sequence and comparative analysis of the solvent-producing bacterium Clostridium acetobutylicum.</title>
        <authorList>
            <person name="Nolling J."/>
            <person name="Breton G."/>
            <person name="Omelchenko M.V."/>
            <person name="Makarova K.S."/>
            <person name="Zeng Q."/>
            <person name="Gibson R."/>
            <person name="Lee H.M."/>
            <person name="Dubois J."/>
            <person name="Qiu D."/>
            <person name="Hitti J."/>
            <person name="Wolf Y.I."/>
            <person name="Tatusov R.L."/>
            <person name="Sabathe F."/>
            <person name="Doucette-Stamm L."/>
            <person name="Soucaille P."/>
            <person name="Daly M.J."/>
            <person name="Bennett G.N."/>
            <person name="Koonin E.V."/>
            <person name="Smith D.R."/>
        </authorList>
    </citation>
    <scope>NUCLEOTIDE SEQUENCE [LARGE SCALE GENOMIC DNA]</scope>
    <source>
        <strain evidence="7">ATCC 824 / DSM 792 / JCM 1419 / LMG 5710 / VKM B-1787</strain>
    </source>
</reference>
<evidence type="ECO:0000313" key="6">
    <source>
        <dbReference type="EMBL" id="AAK81292.1"/>
    </source>
</evidence>
<dbReference type="GeneID" id="44999855"/>
<dbReference type="InterPro" id="IPR005119">
    <property type="entry name" value="LysR_subst-bd"/>
</dbReference>
<dbReference type="GO" id="GO:0003677">
    <property type="term" value="F:DNA binding"/>
    <property type="evidence" value="ECO:0007669"/>
    <property type="project" value="UniProtKB-KW"/>
</dbReference>
<dbReference type="PROSITE" id="PS50931">
    <property type="entry name" value="HTH_LYSR"/>
    <property type="match status" value="1"/>
</dbReference>
<evidence type="ECO:0000256" key="1">
    <source>
        <dbReference type="ARBA" id="ARBA00009437"/>
    </source>
</evidence>
<dbReference type="CDD" id="cd08434">
    <property type="entry name" value="PBP2_GltC_like"/>
    <property type="match status" value="1"/>
</dbReference>
<dbReference type="KEGG" id="cac:CA_C3360"/>
<dbReference type="EMBL" id="AE001437">
    <property type="protein sequence ID" value="AAK81292.1"/>
    <property type="molecule type" value="Genomic_DNA"/>
</dbReference>
<dbReference type="InterPro" id="IPR000847">
    <property type="entry name" value="LysR_HTH_N"/>
</dbReference>
<dbReference type="AlphaFoldDB" id="Q97DW0"/>
<dbReference type="PANTHER" id="PTHR30419">
    <property type="entry name" value="HTH-TYPE TRANSCRIPTIONAL REGULATOR YBHD"/>
    <property type="match status" value="1"/>
</dbReference>
<keyword evidence="4" id="KW-0804">Transcription</keyword>
<gene>
    <name evidence="6" type="ordered locus">CA_C3360</name>
</gene>
<dbReference type="eggNOG" id="COG0583">
    <property type="taxonomic scope" value="Bacteria"/>
</dbReference>
<dbReference type="RefSeq" id="WP_010966632.1">
    <property type="nucleotide sequence ID" value="NC_003030.1"/>
</dbReference>
<evidence type="ECO:0000259" key="5">
    <source>
        <dbReference type="PROSITE" id="PS50931"/>
    </source>
</evidence>
<dbReference type="PANTHER" id="PTHR30419:SF28">
    <property type="entry name" value="HTH-TYPE TRANSCRIPTIONAL REGULATOR BSDA"/>
    <property type="match status" value="1"/>
</dbReference>
<dbReference type="InterPro" id="IPR050950">
    <property type="entry name" value="HTH-type_LysR_regulators"/>
</dbReference>